<dbReference type="AlphaFoldDB" id="A0A9N8VNE3"/>
<organism evidence="3 4">
    <name type="scientific">Ambispora leptoticha</name>
    <dbReference type="NCBI Taxonomy" id="144679"/>
    <lineage>
        <taxon>Eukaryota</taxon>
        <taxon>Fungi</taxon>
        <taxon>Fungi incertae sedis</taxon>
        <taxon>Mucoromycota</taxon>
        <taxon>Glomeromycotina</taxon>
        <taxon>Glomeromycetes</taxon>
        <taxon>Archaeosporales</taxon>
        <taxon>Ambisporaceae</taxon>
        <taxon>Ambispora</taxon>
    </lineage>
</organism>
<comment type="caution">
    <text evidence="3">The sequence shown here is derived from an EMBL/GenBank/DDBJ whole genome shotgun (WGS) entry which is preliminary data.</text>
</comment>
<feature type="transmembrane region" description="Helical" evidence="2">
    <location>
        <begin position="166"/>
        <end position="191"/>
    </location>
</feature>
<keyword evidence="4" id="KW-1185">Reference proteome</keyword>
<reference evidence="3" key="1">
    <citation type="submission" date="2021-06" db="EMBL/GenBank/DDBJ databases">
        <authorList>
            <person name="Kallberg Y."/>
            <person name="Tangrot J."/>
            <person name="Rosling A."/>
        </authorList>
    </citation>
    <scope>NUCLEOTIDE SEQUENCE</scope>
    <source>
        <strain evidence="3">FL130A</strain>
    </source>
</reference>
<feature type="compositionally biased region" description="Low complexity" evidence="1">
    <location>
        <begin position="43"/>
        <end position="68"/>
    </location>
</feature>
<feature type="compositionally biased region" description="Pro residues" evidence="1">
    <location>
        <begin position="89"/>
        <end position="98"/>
    </location>
</feature>
<evidence type="ECO:0000256" key="1">
    <source>
        <dbReference type="SAM" id="MobiDB-lite"/>
    </source>
</evidence>
<dbReference type="OrthoDB" id="2473906at2759"/>
<evidence type="ECO:0000313" key="3">
    <source>
        <dbReference type="EMBL" id="CAG8456757.1"/>
    </source>
</evidence>
<dbReference type="Proteomes" id="UP000789508">
    <property type="component" value="Unassembled WGS sequence"/>
</dbReference>
<proteinExistence type="predicted"/>
<feature type="compositionally biased region" description="Basic and acidic residues" evidence="1">
    <location>
        <begin position="77"/>
        <end position="88"/>
    </location>
</feature>
<protein>
    <submittedName>
        <fullName evidence="3">109_t:CDS:1</fullName>
    </submittedName>
</protein>
<evidence type="ECO:0000313" key="4">
    <source>
        <dbReference type="Proteomes" id="UP000789508"/>
    </source>
</evidence>
<accession>A0A9N8VNE3</accession>
<dbReference type="EMBL" id="CAJVPS010000136">
    <property type="protein sequence ID" value="CAG8456757.1"/>
    <property type="molecule type" value="Genomic_DNA"/>
</dbReference>
<keyword evidence="2" id="KW-0472">Membrane</keyword>
<feature type="region of interest" description="Disordered" evidence="1">
    <location>
        <begin position="19"/>
        <end position="105"/>
    </location>
</feature>
<evidence type="ECO:0000256" key="2">
    <source>
        <dbReference type="SAM" id="Phobius"/>
    </source>
</evidence>
<gene>
    <name evidence="3" type="ORF">ALEPTO_LOCUS1321</name>
</gene>
<keyword evidence="2" id="KW-0812">Transmembrane</keyword>
<keyword evidence="2" id="KW-1133">Transmembrane helix</keyword>
<sequence length="333" mass="37839">MAEKDSYNIFFNGSEEAQYYDYDSPTSSHRPAPKPPIHQSPFSQSISNISGNNNNNNNSSIVNLENSNPYLAYAPSRKQDPPPRKEEPSYPPPPPPLHPQDSYHIKNFASNPNSYNLHYKQENQNHATQEILNPPRLTHFSDPREGEGSQISDTDRRYERAELKDLLLKIGFFLICLFIISIIIIAILALVNQQKCKNLDFNDAAAVFNTSYISSQQGNTPWKFLTSGKFIDAEIIVNSNNPAKQDPNRVYFETRMISARDGDVNLVDLSQQQEFLFVHSGNVKSLEWENYLTFPPTCAKVRVDLWFAQNASFPFSVDVQGSDFVVKGWPTQN</sequence>
<name>A0A9N8VNE3_9GLOM</name>